<evidence type="ECO:0000313" key="3">
    <source>
        <dbReference type="Proteomes" id="UP000710849"/>
    </source>
</evidence>
<proteinExistence type="predicted"/>
<evidence type="ECO:0000313" key="2">
    <source>
        <dbReference type="EMBL" id="KAF7934277.1"/>
    </source>
</evidence>
<organism evidence="2 3">
    <name type="scientific">Botrytis byssoidea</name>
    <dbReference type="NCBI Taxonomy" id="139641"/>
    <lineage>
        <taxon>Eukaryota</taxon>
        <taxon>Fungi</taxon>
        <taxon>Dikarya</taxon>
        <taxon>Ascomycota</taxon>
        <taxon>Pezizomycotina</taxon>
        <taxon>Leotiomycetes</taxon>
        <taxon>Helotiales</taxon>
        <taxon>Sclerotiniaceae</taxon>
        <taxon>Botrytis</taxon>
    </lineage>
</organism>
<sequence length="70" mass="8370">MHIYLIRSTSPIPIHPNLSSYPIPPTEELHHKLTQALYNNQTNDSNKKKKKKKKKKRVPKYKKYTKERGR</sequence>
<feature type="compositionally biased region" description="Basic residues" evidence="1">
    <location>
        <begin position="47"/>
        <end position="63"/>
    </location>
</feature>
<accession>A0A9P5ICB5</accession>
<dbReference type="EMBL" id="RCSW01000018">
    <property type="protein sequence ID" value="KAF7934277.1"/>
    <property type="molecule type" value="Genomic_DNA"/>
</dbReference>
<name>A0A9P5ICB5_9HELO</name>
<comment type="caution">
    <text evidence="2">The sequence shown here is derived from an EMBL/GenBank/DDBJ whole genome shotgun (WGS) entry which is preliminary data.</text>
</comment>
<gene>
    <name evidence="2" type="ORF">EAE97_008637</name>
</gene>
<keyword evidence="3" id="KW-1185">Reference proteome</keyword>
<protein>
    <submittedName>
        <fullName evidence="2">Uncharacterized protein</fullName>
    </submittedName>
</protein>
<feature type="region of interest" description="Disordered" evidence="1">
    <location>
        <begin position="38"/>
        <end position="70"/>
    </location>
</feature>
<reference evidence="2 3" key="1">
    <citation type="journal article" date="2020" name="Genome Biol. Evol.">
        <title>Comparative genomics of Sclerotiniaceae.</title>
        <authorList>
            <person name="Valero Jimenez C.A."/>
            <person name="Steentjes M."/>
            <person name="Scholten O.E."/>
            <person name="Van Kan J.A.L."/>
        </authorList>
    </citation>
    <scope>NUCLEOTIDE SEQUENCE [LARGE SCALE GENOMIC DNA]</scope>
    <source>
        <strain evidence="2 3">MUCL 94</strain>
    </source>
</reference>
<evidence type="ECO:0000256" key="1">
    <source>
        <dbReference type="SAM" id="MobiDB-lite"/>
    </source>
</evidence>
<dbReference type="AlphaFoldDB" id="A0A9P5ICB5"/>
<dbReference type="Proteomes" id="UP000710849">
    <property type="component" value="Unassembled WGS sequence"/>
</dbReference>
<dbReference type="GeneID" id="62152225"/>
<dbReference type="RefSeq" id="XP_038730234.1">
    <property type="nucleotide sequence ID" value="XM_038879152.1"/>
</dbReference>